<dbReference type="Proteomes" id="UP000823862">
    <property type="component" value="Unassembled WGS sequence"/>
</dbReference>
<accession>A0A9D2HW62</accession>
<organism evidence="2 3">
    <name type="scientific">Candidatus Bacteroides avicola</name>
    <dbReference type="NCBI Taxonomy" id="2838468"/>
    <lineage>
        <taxon>Bacteria</taxon>
        <taxon>Pseudomonadati</taxon>
        <taxon>Bacteroidota</taxon>
        <taxon>Bacteroidia</taxon>
        <taxon>Bacteroidales</taxon>
        <taxon>Bacteroidaceae</taxon>
        <taxon>Bacteroides</taxon>
    </lineage>
</organism>
<proteinExistence type="predicted"/>
<feature type="compositionally biased region" description="Basic and acidic residues" evidence="1">
    <location>
        <begin position="60"/>
        <end position="90"/>
    </location>
</feature>
<feature type="region of interest" description="Disordered" evidence="1">
    <location>
        <begin position="60"/>
        <end position="99"/>
    </location>
</feature>
<dbReference type="AlphaFoldDB" id="A0A9D2HW62"/>
<evidence type="ECO:0000256" key="1">
    <source>
        <dbReference type="SAM" id="MobiDB-lite"/>
    </source>
</evidence>
<comment type="caution">
    <text evidence="2">The sequence shown here is derived from an EMBL/GenBank/DDBJ whole genome shotgun (WGS) entry which is preliminary data.</text>
</comment>
<evidence type="ECO:0000313" key="2">
    <source>
        <dbReference type="EMBL" id="HJA85526.1"/>
    </source>
</evidence>
<gene>
    <name evidence="2" type="ORF">H9950_04940</name>
</gene>
<reference evidence="2" key="2">
    <citation type="submission" date="2021-04" db="EMBL/GenBank/DDBJ databases">
        <authorList>
            <person name="Gilroy R."/>
        </authorList>
    </citation>
    <scope>NUCLEOTIDE SEQUENCE</scope>
    <source>
        <strain evidence="2">ChiHjej12B11-9795</strain>
    </source>
</reference>
<sequence length="99" mass="11204">MKQTMQSINRPALRFRCWNRGRYAAFASMGRCVTIGHLHHDVADRALCKQVNTGTVAFITEHEPSDFKEDPYENTRLERESPPGREHHPDGGPVSGRTA</sequence>
<protein>
    <submittedName>
        <fullName evidence="2">Uncharacterized protein</fullName>
    </submittedName>
</protein>
<reference evidence="2" key="1">
    <citation type="journal article" date="2021" name="PeerJ">
        <title>Extensive microbial diversity within the chicken gut microbiome revealed by metagenomics and culture.</title>
        <authorList>
            <person name="Gilroy R."/>
            <person name="Ravi A."/>
            <person name="Getino M."/>
            <person name="Pursley I."/>
            <person name="Horton D.L."/>
            <person name="Alikhan N.F."/>
            <person name="Baker D."/>
            <person name="Gharbi K."/>
            <person name="Hall N."/>
            <person name="Watson M."/>
            <person name="Adriaenssens E.M."/>
            <person name="Foster-Nyarko E."/>
            <person name="Jarju S."/>
            <person name="Secka A."/>
            <person name="Antonio M."/>
            <person name="Oren A."/>
            <person name="Chaudhuri R.R."/>
            <person name="La Ragione R."/>
            <person name="Hildebrand F."/>
            <person name="Pallen M.J."/>
        </authorList>
    </citation>
    <scope>NUCLEOTIDE SEQUENCE</scope>
    <source>
        <strain evidence="2">ChiHjej12B11-9795</strain>
    </source>
</reference>
<evidence type="ECO:0000313" key="3">
    <source>
        <dbReference type="Proteomes" id="UP000823862"/>
    </source>
</evidence>
<dbReference type="EMBL" id="DWZI01000027">
    <property type="protein sequence ID" value="HJA85526.1"/>
    <property type="molecule type" value="Genomic_DNA"/>
</dbReference>
<name>A0A9D2HW62_9BACE</name>